<dbReference type="PANTHER" id="PTHR47618">
    <property type="entry name" value="BIFUNCTIONAL OLIGORIBONUCLEASE AND PAP PHOSPHATASE NRNA"/>
    <property type="match status" value="1"/>
</dbReference>
<feature type="domain" description="DDH" evidence="1">
    <location>
        <begin position="16"/>
        <end position="160"/>
    </location>
</feature>
<dbReference type="InterPro" id="IPR038763">
    <property type="entry name" value="DHH_sf"/>
</dbReference>
<organism evidence="3 4">
    <name type="scientific">Paramaledivibacter caminithermalis (strain DSM 15212 / CIP 107654 / DViRD3)</name>
    <name type="common">Clostridium caminithermale</name>
    <dbReference type="NCBI Taxonomy" id="1121301"/>
    <lineage>
        <taxon>Bacteria</taxon>
        <taxon>Bacillati</taxon>
        <taxon>Bacillota</taxon>
        <taxon>Clostridia</taxon>
        <taxon>Peptostreptococcales</taxon>
        <taxon>Caminicellaceae</taxon>
        <taxon>Paramaledivibacter</taxon>
    </lineage>
</organism>
<dbReference type="Pfam" id="PF01368">
    <property type="entry name" value="DHH"/>
    <property type="match status" value="1"/>
</dbReference>
<dbReference type="GO" id="GO:0003676">
    <property type="term" value="F:nucleic acid binding"/>
    <property type="evidence" value="ECO:0007669"/>
    <property type="project" value="InterPro"/>
</dbReference>
<accession>A0A1M6N588</accession>
<dbReference type="AlphaFoldDB" id="A0A1M6N588"/>
<dbReference type="Proteomes" id="UP000184465">
    <property type="component" value="Unassembled WGS sequence"/>
</dbReference>
<dbReference type="Gene3D" id="3.90.1640.10">
    <property type="entry name" value="inorganic pyrophosphatase (n-terminal core)"/>
    <property type="match status" value="1"/>
</dbReference>
<dbReference type="InterPro" id="IPR003156">
    <property type="entry name" value="DHHA1_dom"/>
</dbReference>
<dbReference type="RefSeq" id="WP_073148651.1">
    <property type="nucleotide sequence ID" value="NZ_FRAG01000015.1"/>
</dbReference>
<dbReference type="InterPro" id="IPR051319">
    <property type="entry name" value="Oligoribo/pAp-PDE_c-di-AMP_PDE"/>
</dbReference>
<evidence type="ECO:0000313" key="4">
    <source>
        <dbReference type="Proteomes" id="UP000184465"/>
    </source>
</evidence>
<sequence>MISKDIVNILRGRKHVIILPHILPDGDTLGSSLALANALRDIGNDTLIILDDDIPSNLKFLIDNDNNNIMSTKSFLNLDMKPDLIVTIDTSDVDRLGDRYKLLGLCEEILNIDHHITNRNYGKYNYVDAEASSCGEIIYEITKCLDIELSKDISTYLYVALSTDTGSFKYSNTSPKTLRIAANLLEAGIDTNYIITELYQNRPINKIKLLSDALNNLERFYDGRLSLMYISLQVFESNNLSPGDADGIIEYARDIEGVEVAVLLKELSPNEIKVGFRSKYDIDVSAIAEEFNGGGHKKASGCTIFDTIENAKKLIVEKFKNIF</sequence>
<dbReference type="Pfam" id="PF02272">
    <property type="entry name" value="DHHA1"/>
    <property type="match status" value="1"/>
</dbReference>
<evidence type="ECO:0000259" key="2">
    <source>
        <dbReference type="Pfam" id="PF02272"/>
    </source>
</evidence>
<evidence type="ECO:0000259" key="1">
    <source>
        <dbReference type="Pfam" id="PF01368"/>
    </source>
</evidence>
<feature type="domain" description="DHHA1" evidence="2">
    <location>
        <begin position="234"/>
        <end position="320"/>
    </location>
</feature>
<dbReference type="STRING" id="1121301.SAMN02745912_01571"/>
<protein>
    <submittedName>
        <fullName evidence="3">Phosphoesterase RecJ domain-containing protein</fullName>
    </submittedName>
</protein>
<evidence type="ECO:0000313" key="3">
    <source>
        <dbReference type="EMBL" id="SHJ90870.1"/>
    </source>
</evidence>
<dbReference type="SUPFAM" id="SSF64182">
    <property type="entry name" value="DHH phosphoesterases"/>
    <property type="match status" value="1"/>
</dbReference>
<dbReference type="Gene3D" id="3.10.310.30">
    <property type="match status" value="1"/>
</dbReference>
<keyword evidence="4" id="KW-1185">Reference proteome</keyword>
<dbReference type="PANTHER" id="PTHR47618:SF1">
    <property type="entry name" value="BIFUNCTIONAL OLIGORIBONUCLEASE AND PAP PHOSPHATASE NRNA"/>
    <property type="match status" value="1"/>
</dbReference>
<gene>
    <name evidence="3" type="ORF">SAMN02745912_01571</name>
</gene>
<proteinExistence type="predicted"/>
<name>A0A1M6N588_PARC5</name>
<reference evidence="3 4" key="1">
    <citation type="submission" date="2016-11" db="EMBL/GenBank/DDBJ databases">
        <authorList>
            <person name="Jaros S."/>
            <person name="Januszkiewicz K."/>
            <person name="Wedrychowicz H."/>
        </authorList>
    </citation>
    <scope>NUCLEOTIDE SEQUENCE [LARGE SCALE GENOMIC DNA]</scope>
    <source>
        <strain evidence="3 4">DSM 15212</strain>
    </source>
</reference>
<dbReference type="EMBL" id="FRAG01000015">
    <property type="protein sequence ID" value="SHJ90870.1"/>
    <property type="molecule type" value="Genomic_DNA"/>
</dbReference>
<dbReference type="InterPro" id="IPR001667">
    <property type="entry name" value="DDH_dom"/>
</dbReference>